<dbReference type="Proteomes" id="UP000410492">
    <property type="component" value="Unassembled WGS sequence"/>
</dbReference>
<dbReference type="InterPro" id="IPR006034">
    <property type="entry name" value="Asparaginase/glutaminase-like"/>
</dbReference>
<evidence type="ECO:0000313" key="2">
    <source>
        <dbReference type="EMBL" id="VEN60142.1"/>
    </source>
</evidence>
<dbReference type="PIRSF" id="PIRSF001220">
    <property type="entry name" value="L-ASNase_gatD"/>
    <property type="match status" value="1"/>
</dbReference>
<proteinExistence type="predicted"/>
<accession>A0A653DKV5</accession>
<dbReference type="Pfam" id="PF00710">
    <property type="entry name" value="Asparaginase"/>
    <property type="match status" value="1"/>
</dbReference>
<dbReference type="Gene3D" id="3.40.50.1170">
    <property type="entry name" value="L-asparaginase, N-terminal domain"/>
    <property type="match status" value="1"/>
</dbReference>
<dbReference type="SUPFAM" id="SSF53774">
    <property type="entry name" value="Glutaminase/Asparaginase"/>
    <property type="match status" value="1"/>
</dbReference>
<gene>
    <name evidence="2" type="ORF">CALMAC_LOCUS17922</name>
</gene>
<name>A0A653DKV5_CALMS</name>
<dbReference type="PROSITE" id="PS51732">
    <property type="entry name" value="ASN_GLN_ASE_3"/>
    <property type="match status" value="1"/>
</dbReference>
<dbReference type="InterPro" id="IPR027474">
    <property type="entry name" value="L-asparaginase_N"/>
</dbReference>
<dbReference type="EMBL" id="CAACVG010012364">
    <property type="protein sequence ID" value="VEN60142.1"/>
    <property type="molecule type" value="Genomic_DNA"/>
</dbReference>
<dbReference type="GO" id="GO:0004067">
    <property type="term" value="F:asparaginase activity"/>
    <property type="evidence" value="ECO:0007669"/>
    <property type="project" value="UniProtKB-UniRule"/>
</dbReference>
<reference evidence="2 3" key="1">
    <citation type="submission" date="2019-01" db="EMBL/GenBank/DDBJ databases">
        <authorList>
            <person name="Sayadi A."/>
        </authorList>
    </citation>
    <scope>NUCLEOTIDE SEQUENCE [LARGE SCALE GENOMIC DNA]</scope>
</reference>
<protein>
    <recommendedName>
        <fullName evidence="1">L-asparaginase N-terminal domain-containing protein</fullName>
    </recommendedName>
</protein>
<dbReference type="InterPro" id="IPR037152">
    <property type="entry name" value="L-asparaginase_N_sf"/>
</dbReference>
<dbReference type="AlphaFoldDB" id="A0A653DKV5"/>
<evidence type="ECO:0000259" key="1">
    <source>
        <dbReference type="Pfam" id="PF00710"/>
    </source>
</evidence>
<dbReference type="InterPro" id="IPR036152">
    <property type="entry name" value="Asp/glu_Ase-like_sf"/>
</dbReference>
<dbReference type="PANTHER" id="PTHR11707:SF28">
    <property type="entry name" value="60 KDA LYSOPHOSPHOLIPASE"/>
    <property type="match status" value="1"/>
</dbReference>
<sequence length="117" mass="13559">MYKKLKKVLVLYVGGTIGMQKMEGGVYAPVANAFVHKVKYHTELHDADLAKQYFPNLKENELVLPVDSKTMILTTYEIVEYQPLLDSSNMGYKDWIRIAKDIEVIYFPLSLSFFKYI</sequence>
<organism evidence="2 3">
    <name type="scientific">Callosobruchus maculatus</name>
    <name type="common">Southern cowpea weevil</name>
    <name type="synonym">Pulse bruchid</name>
    <dbReference type="NCBI Taxonomy" id="64391"/>
    <lineage>
        <taxon>Eukaryota</taxon>
        <taxon>Metazoa</taxon>
        <taxon>Ecdysozoa</taxon>
        <taxon>Arthropoda</taxon>
        <taxon>Hexapoda</taxon>
        <taxon>Insecta</taxon>
        <taxon>Pterygota</taxon>
        <taxon>Neoptera</taxon>
        <taxon>Endopterygota</taxon>
        <taxon>Coleoptera</taxon>
        <taxon>Polyphaga</taxon>
        <taxon>Cucujiformia</taxon>
        <taxon>Chrysomeloidea</taxon>
        <taxon>Chrysomelidae</taxon>
        <taxon>Bruchinae</taxon>
        <taxon>Bruchini</taxon>
        <taxon>Callosobruchus</taxon>
    </lineage>
</organism>
<dbReference type="OrthoDB" id="542841at2759"/>
<dbReference type="PANTHER" id="PTHR11707">
    <property type="entry name" value="L-ASPARAGINASE"/>
    <property type="match status" value="1"/>
</dbReference>
<keyword evidence="3" id="KW-1185">Reference proteome</keyword>
<evidence type="ECO:0000313" key="3">
    <source>
        <dbReference type="Proteomes" id="UP000410492"/>
    </source>
</evidence>
<feature type="domain" description="L-asparaginase N-terminal" evidence="1">
    <location>
        <begin position="7"/>
        <end position="104"/>
    </location>
</feature>
<dbReference type="PIRSF" id="PIRSF500176">
    <property type="entry name" value="L_ASNase"/>
    <property type="match status" value="1"/>
</dbReference>